<gene>
    <name evidence="3" type="ORF">BLA60_14480</name>
</gene>
<sequence length="192" mass="20063">MVIIVAAVAVAGGEKVMDTVAGLFTGGGTAVLGEGDSRVMIASEAESDAKQCGAPQLVADKRCGDLHILLVDANKIPFIARNTTLAWESGRPGVLTMNRAKQDGNRRAACPRSFPKKYGGQCDEYPMASTEEGGAGARTEEVPGRENSCQGGMYGAQYPKDGEQFLVAIIHPDQIATGVFSGVDIAKDQGLC</sequence>
<feature type="region of interest" description="Disordered" evidence="1">
    <location>
        <begin position="125"/>
        <end position="146"/>
    </location>
</feature>
<dbReference type="AlphaFoldDB" id="A0A7Z0WNI4"/>
<keyword evidence="4" id="KW-1185">Reference proteome</keyword>
<organism evidence="3 4">
    <name type="scientific">Actinophytocola xinjiangensis</name>
    <dbReference type="NCBI Taxonomy" id="485602"/>
    <lineage>
        <taxon>Bacteria</taxon>
        <taxon>Bacillati</taxon>
        <taxon>Actinomycetota</taxon>
        <taxon>Actinomycetes</taxon>
        <taxon>Pseudonocardiales</taxon>
        <taxon>Pseudonocardiaceae</taxon>
    </lineage>
</organism>
<dbReference type="Pfam" id="PF14040">
    <property type="entry name" value="DNase_NucA_NucB"/>
    <property type="match status" value="1"/>
</dbReference>
<evidence type="ECO:0000259" key="2">
    <source>
        <dbReference type="Pfam" id="PF14040"/>
    </source>
</evidence>
<feature type="domain" description="Deoxyribonuclease NucA/NucB" evidence="2">
    <location>
        <begin position="97"/>
        <end position="167"/>
    </location>
</feature>
<evidence type="ECO:0000313" key="4">
    <source>
        <dbReference type="Proteomes" id="UP000185696"/>
    </source>
</evidence>
<dbReference type="RefSeq" id="WP_075133345.1">
    <property type="nucleotide sequence ID" value="NZ_MSIF01000005.1"/>
</dbReference>
<comment type="caution">
    <text evidence="3">The sequence shown here is derived from an EMBL/GenBank/DDBJ whole genome shotgun (WGS) entry which is preliminary data.</text>
</comment>
<dbReference type="EMBL" id="MSIF01000005">
    <property type="protein sequence ID" value="OLF11184.1"/>
    <property type="molecule type" value="Genomic_DNA"/>
</dbReference>
<dbReference type="Proteomes" id="UP000185696">
    <property type="component" value="Unassembled WGS sequence"/>
</dbReference>
<evidence type="ECO:0000313" key="3">
    <source>
        <dbReference type="EMBL" id="OLF11184.1"/>
    </source>
</evidence>
<name>A0A7Z0WNI4_9PSEU</name>
<accession>A0A7Z0WNI4</accession>
<evidence type="ECO:0000256" key="1">
    <source>
        <dbReference type="SAM" id="MobiDB-lite"/>
    </source>
</evidence>
<reference evidence="3 4" key="1">
    <citation type="submission" date="2016-12" db="EMBL/GenBank/DDBJ databases">
        <title>The draft genome sequence of Actinophytocola xinjiangensis.</title>
        <authorList>
            <person name="Wang W."/>
            <person name="Yuan L."/>
        </authorList>
    </citation>
    <scope>NUCLEOTIDE SEQUENCE [LARGE SCALE GENOMIC DNA]</scope>
    <source>
        <strain evidence="3 4">CGMCC 4.4663</strain>
    </source>
</reference>
<proteinExistence type="predicted"/>
<protein>
    <recommendedName>
        <fullName evidence="2">Deoxyribonuclease NucA/NucB domain-containing protein</fullName>
    </recommendedName>
</protein>
<dbReference type="InterPro" id="IPR029476">
    <property type="entry name" value="DNase_NucA_NucB"/>
</dbReference>